<evidence type="ECO:0000256" key="2">
    <source>
        <dbReference type="SAM" id="SignalP"/>
    </source>
</evidence>
<comment type="caution">
    <text evidence="3">The sequence shown here is derived from an EMBL/GenBank/DDBJ whole genome shotgun (WGS) entry which is preliminary data.</text>
</comment>
<protein>
    <submittedName>
        <fullName evidence="3">Uncharacterized protein</fullName>
    </submittedName>
</protein>
<reference evidence="3" key="2">
    <citation type="submission" date="2021-04" db="EMBL/GenBank/DDBJ databases">
        <authorList>
            <person name="Gilroy R."/>
        </authorList>
    </citation>
    <scope>NUCLEOTIDE SEQUENCE</scope>
    <source>
        <strain evidence="3">ChiW19-6364</strain>
    </source>
</reference>
<keyword evidence="2" id="KW-0732">Signal</keyword>
<organism evidence="3 4">
    <name type="scientific">Candidatus Blautia stercoripullorum</name>
    <dbReference type="NCBI Taxonomy" id="2838502"/>
    <lineage>
        <taxon>Bacteria</taxon>
        <taxon>Bacillati</taxon>
        <taxon>Bacillota</taxon>
        <taxon>Clostridia</taxon>
        <taxon>Lachnospirales</taxon>
        <taxon>Lachnospiraceae</taxon>
        <taxon>Blautia</taxon>
    </lineage>
</organism>
<feature type="compositionally biased region" description="Polar residues" evidence="1">
    <location>
        <begin position="59"/>
        <end position="72"/>
    </location>
</feature>
<dbReference type="Proteomes" id="UP000823850">
    <property type="component" value="Unassembled WGS sequence"/>
</dbReference>
<feature type="signal peptide" evidence="2">
    <location>
        <begin position="1"/>
        <end position="19"/>
    </location>
</feature>
<evidence type="ECO:0000256" key="1">
    <source>
        <dbReference type="SAM" id="MobiDB-lite"/>
    </source>
</evidence>
<dbReference type="EMBL" id="DWUX01000030">
    <property type="protein sequence ID" value="HJD38732.1"/>
    <property type="molecule type" value="Genomic_DNA"/>
</dbReference>
<evidence type="ECO:0000313" key="3">
    <source>
        <dbReference type="EMBL" id="HJD38732.1"/>
    </source>
</evidence>
<accession>A0A9D2U3R1</accession>
<feature type="chain" id="PRO_5038756486" evidence="2">
    <location>
        <begin position="20"/>
        <end position="72"/>
    </location>
</feature>
<feature type="region of interest" description="Disordered" evidence="1">
    <location>
        <begin position="40"/>
        <end position="72"/>
    </location>
</feature>
<evidence type="ECO:0000313" key="4">
    <source>
        <dbReference type="Proteomes" id="UP000823850"/>
    </source>
</evidence>
<sequence>MRGKSIAALALLAAFSVSGCGGSRIADLYDNEKEISSDSNSFNLDGIQYGPGTPRKPQKQSSLMRSHYTAAN</sequence>
<dbReference type="PROSITE" id="PS51257">
    <property type="entry name" value="PROKAR_LIPOPROTEIN"/>
    <property type="match status" value="1"/>
</dbReference>
<dbReference type="AlphaFoldDB" id="A0A9D2U3R1"/>
<gene>
    <name evidence="3" type="ORF">H9913_01770</name>
</gene>
<proteinExistence type="predicted"/>
<name>A0A9D2U3R1_9FIRM</name>
<reference evidence="3" key="1">
    <citation type="journal article" date="2021" name="PeerJ">
        <title>Extensive microbial diversity within the chicken gut microbiome revealed by metagenomics and culture.</title>
        <authorList>
            <person name="Gilroy R."/>
            <person name="Ravi A."/>
            <person name="Getino M."/>
            <person name="Pursley I."/>
            <person name="Horton D.L."/>
            <person name="Alikhan N.F."/>
            <person name="Baker D."/>
            <person name="Gharbi K."/>
            <person name="Hall N."/>
            <person name="Watson M."/>
            <person name="Adriaenssens E.M."/>
            <person name="Foster-Nyarko E."/>
            <person name="Jarju S."/>
            <person name="Secka A."/>
            <person name="Antonio M."/>
            <person name="Oren A."/>
            <person name="Chaudhuri R.R."/>
            <person name="La Ragione R."/>
            <person name="Hildebrand F."/>
            <person name="Pallen M.J."/>
        </authorList>
    </citation>
    <scope>NUCLEOTIDE SEQUENCE</scope>
    <source>
        <strain evidence="3">ChiW19-6364</strain>
    </source>
</reference>